<evidence type="ECO:0000256" key="1">
    <source>
        <dbReference type="ARBA" id="ARBA00004141"/>
    </source>
</evidence>
<accession>A0A7J6MBJ4</accession>
<feature type="transmembrane region" description="Helical" evidence="5">
    <location>
        <begin position="192"/>
        <end position="213"/>
    </location>
</feature>
<feature type="transmembrane region" description="Helical" evidence="5">
    <location>
        <begin position="377"/>
        <end position="401"/>
    </location>
</feature>
<proteinExistence type="predicted"/>
<reference evidence="7 8" key="1">
    <citation type="submission" date="2020-04" db="EMBL/GenBank/DDBJ databases">
        <title>Perkinsus chesapeaki whole genome sequence.</title>
        <authorList>
            <person name="Bogema D.R."/>
        </authorList>
    </citation>
    <scope>NUCLEOTIDE SEQUENCE [LARGE SCALE GENOMIC DNA]</scope>
    <source>
        <strain evidence="7">ATCC PRA-425</strain>
    </source>
</reference>
<feature type="transmembrane region" description="Helical" evidence="5">
    <location>
        <begin position="352"/>
        <end position="371"/>
    </location>
</feature>
<feature type="domain" description="Amino acid transporter transmembrane" evidence="6">
    <location>
        <begin position="35"/>
        <end position="410"/>
    </location>
</feature>
<keyword evidence="3 5" id="KW-1133">Transmembrane helix</keyword>
<dbReference type="EMBL" id="JAAPAO010000184">
    <property type="protein sequence ID" value="KAF4668757.1"/>
    <property type="molecule type" value="Genomic_DNA"/>
</dbReference>
<organism evidence="7 8">
    <name type="scientific">Perkinsus chesapeaki</name>
    <name type="common">Clam parasite</name>
    <name type="synonym">Perkinsus andrewsi</name>
    <dbReference type="NCBI Taxonomy" id="330153"/>
    <lineage>
        <taxon>Eukaryota</taxon>
        <taxon>Sar</taxon>
        <taxon>Alveolata</taxon>
        <taxon>Perkinsozoa</taxon>
        <taxon>Perkinsea</taxon>
        <taxon>Perkinsida</taxon>
        <taxon>Perkinsidae</taxon>
        <taxon>Perkinsus</taxon>
    </lineage>
</organism>
<evidence type="ECO:0000259" key="6">
    <source>
        <dbReference type="Pfam" id="PF01490"/>
    </source>
</evidence>
<dbReference type="OrthoDB" id="438545at2759"/>
<dbReference type="InterPro" id="IPR013057">
    <property type="entry name" value="AA_transpt_TM"/>
</dbReference>
<name>A0A7J6MBJ4_PERCH</name>
<keyword evidence="8" id="KW-1185">Reference proteome</keyword>
<feature type="transmembrane region" description="Helical" evidence="5">
    <location>
        <begin position="33"/>
        <end position="55"/>
    </location>
</feature>
<keyword evidence="2 5" id="KW-0812">Transmembrane</keyword>
<evidence type="ECO:0000313" key="7">
    <source>
        <dbReference type="EMBL" id="KAF4668757.1"/>
    </source>
</evidence>
<evidence type="ECO:0000256" key="3">
    <source>
        <dbReference type="ARBA" id="ARBA00022989"/>
    </source>
</evidence>
<evidence type="ECO:0000256" key="4">
    <source>
        <dbReference type="ARBA" id="ARBA00023136"/>
    </source>
</evidence>
<dbReference type="GO" id="GO:0016020">
    <property type="term" value="C:membrane"/>
    <property type="evidence" value="ECO:0007669"/>
    <property type="project" value="UniProtKB-SubCell"/>
</dbReference>
<feature type="transmembrane region" description="Helical" evidence="5">
    <location>
        <begin position="268"/>
        <end position="292"/>
    </location>
</feature>
<protein>
    <recommendedName>
        <fullName evidence="6">Amino acid transporter transmembrane domain-containing protein</fullName>
    </recommendedName>
</protein>
<dbReference type="Pfam" id="PF01490">
    <property type="entry name" value="Aa_trans"/>
    <property type="match status" value="1"/>
</dbReference>
<evidence type="ECO:0000313" key="8">
    <source>
        <dbReference type="Proteomes" id="UP000591131"/>
    </source>
</evidence>
<keyword evidence="4 5" id="KW-0472">Membrane</keyword>
<evidence type="ECO:0000256" key="5">
    <source>
        <dbReference type="SAM" id="Phobius"/>
    </source>
</evidence>
<comment type="caution">
    <text evidence="7">The sequence shown here is derived from an EMBL/GenBank/DDBJ whole genome shotgun (WGS) entry which is preliminary data.</text>
</comment>
<feature type="transmembrane region" description="Helical" evidence="5">
    <location>
        <begin position="312"/>
        <end position="331"/>
    </location>
</feature>
<dbReference type="Proteomes" id="UP000591131">
    <property type="component" value="Unassembled WGS sequence"/>
</dbReference>
<feature type="transmembrane region" description="Helical" evidence="5">
    <location>
        <begin position="429"/>
        <end position="451"/>
    </location>
</feature>
<feature type="transmembrane region" description="Helical" evidence="5">
    <location>
        <begin position="124"/>
        <end position="143"/>
    </location>
</feature>
<feature type="transmembrane region" description="Helical" evidence="5">
    <location>
        <begin position="62"/>
        <end position="84"/>
    </location>
</feature>
<dbReference type="PANTHER" id="PTHR22950">
    <property type="entry name" value="AMINO ACID TRANSPORTER"/>
    <property type="match status" value="1"/>
</dbReference>
<sequence length="456" mass="48725">MTITSPCTTTPLLSSKLLPDNPFPKPPPGFFDAGSVFCCSTLLFTASVGSGVLALPSAAKQAGLGLGILFLVCAGLISATSNWILSNAVTVSGQRTYGSVLAWAISYIKTGGTRQGFPLQRLHAFDAFMVLNQAASIVTYLIFLGDFLPSVFLTWTGIPVNRTLVLVIISYVVVLPFSISSEISSLRAVGSFSMWVMFATAILAVCKTPWGALGGQHHLETNSAALEGVTWQHAMQALSLGTFAFMNQVNAVCITAELHKPTPARQGIVCISSSACLFLCYATLMACVYLTFGQATTSNFLQNYPVDDSAVNACRVAVSLMLIFACPLNLFPVTSSFFHAIERCDLESNPRVRSAFNLVVLTVCLVAAIWVPDVGSFIGFVSAYMSTPLMMTLPAFIYIVCCRVEDATLSKEQIPISASKALLRRSCRLAIPAILLAVSVLLWTAATVNLFGGKKS</sequence>
<gene>
    <name evidence="7" type="ORF">FOL47_002877</name>
</gene>
<dbReference type="AlphaFoldDB" id="A0A7J6MBJ4"/>
<dbReference type="GO" id="GO:0015179">
    <property type="term" value="F:L-amino acid transmembrane transporter activity"/>
    <property type="evidence" value="ECO:0007669"/>
    <property type="project" value="TreeGrafter"/>
</dbReference>
<dbReference type="PANTHER" id="PTHR22950:SF702">
    <property type="entry name" value="AMINO ACID TRANSPORTER PROTEIN"/>
    <property type="match status" value="1"/>
</dbReference>
<evidence type="ECO:0000256" key="2">
    <source>
        <dbReference type="ARBA" id="ARBA00022692"/>
    </source>
</evidence>
<comment type="subcellular location">
    <subcellularLocation>
        <location evidence="1">Membrane</location>
        <topology evidence="1">Multi-pass membrane protein</topology>
    </subcellularLocation>
</comment>